<keyword evidence="10" id="KW-1185">Reference proteome</keyword>
<feature type="transmembrane region" description="Helical" evidence="7">
    <location>
        <begin position="282"/>
        <end position="302"/>
    </location>
</feature>
<comment type="subcellular location">
    <subcellularLocation>
        <location evidence="1">Cell membrane</location>
        <topology evidence="1">Multi-pass membrane protein</topology>
    </subcellularLocation>
</comment>
<dbReference type="Gene3D" id="1.20.1250.20">
    <property type="entry name" value="MFS general substrate transporter like domains"/>
    <property type="match status" value="1"/>
</dbReference>
<feature type="transmembrane region" description="Helical" evidence="7">
    <location>
        <begin position="12"/>
        <end position="36"/>
    </location>
</feature>
<dbReference type="Proteomes" id="UP000030401">
    <property type="component" value="Unassembled WGS sequence"/>
</dbReference>
<protein>
    <submittedName>
        <fullName evidence="9">Permease</fullName>
    </submittedName>
</protein>
<dbReference type="SUPFAM" id="SSF103473">
    <property type="entry name" value="MFS general substrate transporter"/>
    <property type="match status" value="1"/>
</dbReference>
<evidence type="ECO:0000256" key="5">
    <source>
        <dbReference type="ARBA" id="ARBA00022989"/>
    </source>
</evidence>
<feature type="transmembrane region" description="Helical" evidence="7">
    <location>
        <begin position="308"/>
        <end position="331"/>
    </location>
</feature>
<proteinExistence type="predicted"/>
<dbReference type="PRINTS" id="PR01988">
    <property type="entry name" value="EXPORTERBACE"/>
</dbReference>
<evidence type="ECO:0000256" key="4">
    <source>
        <dbReference type="ARBA" id="ARBA00022692"/>
    </source>
</evidence>
<dbReference type="PANTHER" id="PTHR43266">
    <property type="entry name" value="MACROLIDE-EFFLUX PROTEIN"/>
    <property type="match status" value="1"/>
</dbReference>
<dbReference type="CDD" id="cd06173">
    <property type="entry name" value="MFS_MefA_like"/>
    <property type="match status" value="1"/>
</dbReference>
<keyword evidence="4 7" id="KW-0812">Transmembrane</keyword>
<feature type="transmembrane region" description="Helical" evidence="7">
    <location>
        <begin position="42"/>
        <end position="63"/>
    </location>
</feature>
<dbReference type="InterPro" id="IPR036259">
    <property type="entry name" value="MFS_trans_sf"/>
</dbReference>
<keyword evidence="5 7" id="KW-1133">Transmembrane helix</keyword>
<feature type="transmembrane region" description="Helical" evidence="7">
    <location>
        <begin position="218"/>
        <end position="235"/>
    </location>
</feature>
<name>A0A0A5FV78_9BACI</name>
<feature type="transmembrane region" description="Helical" evidence="7">
    <location>
        <begin position="163"/>
        <end position="182"/>
    </location>
</feature>
<evidence type="ECO:0000256" key="7">
    <source>
        <dbReference type="SAM" id="Phobius"/>
    </source>
</evidence>
<dbReference type="PROSITE" id="PS50850">
    <property type="entry name" value="MFS"/>
    <property type="match status" value="1"/>
</dbReference>
<keyword evidence="6 7" id="KW-0472">Membrane</keyword>
<evidence type="ECO:0000259" key="8">
    <source>
        <dbReference type="PROSITE" id="PS50850"/>
    </source>
</evidence>
<reference evidence="9 10" key="1">
    <citation type="submission" date="2013-08" db="EMBL/GenBank/DDBJ databases">
        <authorList>
            <person name="Huang J."/>
            <person name="Wang G."/>
        </authorList>
    </citation>
    <scope>NUCLEOTIDE SEQUENCE [LARGE SCALE GENOMIC DNA]</scope>
    <source>
        <strain evidence="9 10">JSM 072002</strain>
    </source>
</reference>
<feature type="transmembrane region" description="Helical" evidence="7">
    <location>
        <begin position="343"/>
        <end position="369"/>
    </location>
</feature>
<organism evidence="9 10">
    <name type="scientific">Pontibacillus litoralis JSM 072002</name>
    <dbReference type="NCBI Taxonomy" id="1385512"/>
    <lineage>
        <taxon>Bacteria</taxon>
        <taxon>Bacillati</taxon>
        <taxon>Bacillota</taxon>
        <taxon>Bacilli</taxon>
        <taxon>Bacillales</taxon>
        <taxon>Bacillaceae</taxon>
        <taxon>Pontibacillus</taxon>
    </lineage>
</organism>
<keyword evidence="2" id="KW-0813">Transport</keyword>
<dbReference type="GO" id="GO:0005886">
    <property type="term" value="C:plasma membrane"/>
    <property type="evidence" value="ECO:0007669"/>
    <property type="project" value="UniProtKB-SubCell"/>
</dbReference>
<dbReference type="InterPro" id="IPR011701">
    <property type="entry name" value="MFS"/>
</dbReference>
<dbReference type="AlphaFoldDB" id="A0A0A5FV78"/>
<evidence type="ECO:0000313" key="10">
    <source>
        <dbReference type="Proteomes" id="UP000030401"/>
    </source>
</evidence>
<dbReference type="EMBL" id="AVPG01000033">
    <property type="protein sequence ID" value="KGX84691.1"/>
    <property type="molecule type" value="Genomic_DNA"/>
</dbReference>
<dbReference type="RefSeq" id="WP_036836104.1">
    <property type="nucleotide sequence ID" value="NZ_AVPG01000033.1"/>
</dbReference>
<dbReference type="Pfam" id="PF07690">
    <property type="entry name" value="MFS_1"/>
    <property type="match status" value="1"/>
</dbReference>
<comment type="caution">
    <text evidence="9">The sequence shown here is derived from an EMBL/GenBank/DDBJ whole genome shotgun (WGS) entry which is preliminary data.</text>
</comment>
<feature type="transmembrane region" description="Helical" evidence="7">
    <location>
        <begin position="255"/>
        <end position="275"/>
    </location>
</feature>
<evidence type="ECO:0000256" key="1">
    <source>
        <dbReference type="ARBA" id="ARBA00004651"/>
    </source>
</evidence>
<keyword evidence="3" id="KW-1003">Cell membrane</keyword>
<feature type="domain" description="Major facilitator superfamily (MFS) profile" evidence="8">
    <location>
        <begin position="9"/>
        <end position="398"/>
    </location>
</feature>
<accession>A0A0A5FV78</accession>
<feature type="transmembrane region" description="Helical" evidence="7">
    <location>
        <begin position="375"/>
        <end position="394"/>
    </location>
</feature>
<dbReference type="PANTHER" id="PTHR43266:SF2">
    <property type="entry name" value="MAJOR FACILITATOR SUPERFAMILY (MFS) PROFILE DOMAIN-CONTAINING PROTEIN"/>
    <property type="match status" value="1"/>
</dbReference>
<dbReference type="OrthoDB" id="2156306at2"/>
<dbReference type="InterPro" id="IPR022324">
    <property type="entry name" value="Bacilysin_exporter_BacE_put"/>
</dbReference>
<evidence type="ECO:0000256" key="3">
    <source>
        <dbReference type="ARBA" id="ARBA00022475"/>
    </source>
</evidence>
<sequence>MDVKKWKNPLLLLLTGIGISNLGAWIYFIALNLIVLDMTKSPFAVSILYILVPAATFFSNFWSGSVIDRTNKRKLMIALDISRSVLIFALPFLDSIFLIYVVVFLINIGSTAFESTSLVYMTKLVSEGNRQRFNSFKNLIQSCGFILGPSIAGMLFIVGTPTLAIQFNSLSLIISACIIFFLPNLEAKIDEEGIEKYTLQLIYKDWTETLRFTKQNKYVTLVYSLFCVMTIFMSGLDSLEASFATQVLNFSESTYGFLVTTAGIGIITGSIINAIFTKYLKLYFLISFGAIATPVGYLIFAYSQDFTLAAIGFFLLTFSLSFANTGFLSFYQNNVPTYLMGRFSGVIGVVESVIIIVLTFGIGLLAEYFGIRPTYIVASLTFLIIGIFINMIVLNKSKANYFLTAITEERPKGA</sequence>
<dbReference type="GO" id="GO:0022857">
    <property type="term" value="F:transmembrane transporter activity"/>
    <property type="evidence" value="ECO:0007669"/>
    <property type="project" value="InterPro"/>
</dbReference>
<evidence type="ECO:0000256" key="2">
    <source>
        <dbReference type="ARBA" id="ARBA00022448"/>
    </source>
</evidence>
<dbReference type="STRING" id="1385512.N784_12145"/>
<dbReference type="eggNOG" id="COG2814">
    <property type="taxonomic scope" value="Bacteria"/>
</dbReference>
<evidence type="ECO:0000313" key="9">
    <source>
        <dbReference type="EMBL" id="KGX84691.1"/>
    </source>
</evidence>
<gene>
    <name evidence="9" type="ORF">N784_12145</name>
</gene>
<dbReference type="InterPro" id="IPR020846">
    <property type="entry name" value="MFS_dom"/>
</dbReference>
<evidence type="ECO:0000256" key="6">
    <source>
        <dbReference type="ARBA" id="ARBA00023136"/>
    </source>
</evidence>